<evidence type="ECO:0000259" key="5">
    <source>
        <dbReference type="Pfam" id="PF04542"/>
    </source>
</evidence>
<keyword evidence="8" id="KW-1185">Reference proteome</keyword>
<keyword evidence="4" id="KW-0804">Transcription</keyword>
<dbReference type="Pfam" id="PF04542">
    <property type="entry name" value="Sigma70_r2"/>
    <property type="match status" value="1"/>
</dbReference>
<dbReference type="InterPro" id="IPR013325">
    <property type="entry name" value="RNA_pol_sigma_r2"/>
</dbReference>
<evidence type="ECO:0000313" key="8">
    <source>
        <dbReference type="Proteomes" id="UP001214250"/>
    </source>
</evidence>
<dbReference type="InterPro" id="IPR010332">
    <property type="entry name" value="ATPase_terminase-su_N"/>
</dbReference>
<gene>
    <name evidence="7" type="ORF">PQO03_00635</name>
</gene>
<evidence type="ECO:0000256" key="1">
    <source>
        <dbReference type="ARBA" id="ARBA00023015"/>
    </source>
</evidence>
<protein>
    <submittedName>
        <fullName evidence="7">Sigma-70 family RNA polymerase sigma factor</fullName>
    </submittedName>
</protein>
<proteinExistence type="predicted"/>
<feature type="domain" description="RNA polymerase sigma-70 region 2" evidence="5">
    <location>
        <begin position="30"/>
        <end position="94"/>
    </location>
</feature>
<dbReference type="SUPFAM" id="SSF88946">
    <property type="entry name" value="Sigma2 domain of RNA polymerase sigma factors"/>
    <property type="match status" value="1"/>
</dbReference>
<dbReference type="Gene3D" id="1.10.1740.10">
    <property type="match status" value="1"/>
</dbReference>
<name>A0ABY7VQJ3_9BACT</name>
<accession>A0ABY7VQJ3</accession>
<dbReference type="PANTHER" id="PTHR43133">
    <property type="entry name" value="RNA POLYMERASE ECF-TYPE SIGMA FACTO"/>
    <property type="match status" value="1"/>
</dbReference>
<evidence type="ECO:0000256" key="4">
    <source>
        <dbReference type="ARBA" id="ARBA00023163"/>
    </source>
</evidence>
<dbReference type="Pfam" id="PF06056">
    <property type="entry name" value="Terminase_5"/>
    <property type="match status" value="1"/>
</dbReference>
<keyword evidence="2" id="KW-0731">Sigma factor</keyword>
<evidence type="ECO:0000256" key="3">
    <source>
        <dbReference type="ARBA" id="ARBA00023125"/>
    </source>
</evidence>
<dbReference type="NCBIfam" id="TIGR02937">
    <property type="entry name" value="sigma70-ECF"/>
    <property type="match status" value="1"/>
</dbReference>
<organism evidence="7 8">
    <name type="scientific">Lentisphaera profundi</name>
    <dbReference type="NCBI Taxonomy" id="1658616"/>
    <lineage>
        <taxon>Bacteria</taxon>
        <taxon>Pseudomonadati</taxon>
        <taxon>Lentisphaerota</taxon>
        <taxon>Lentisphaeria</taxon>
        <taxon>Lentisphaerales</taxon>
        <taxon>Lentisphaeraceae</taxon>
        <taxon>Lentisphaera</taxon>
    </lineage>
</organism>
<sequence length="201" mass="23894">MSHYPTNQTLLQRVKNQHDDDSWDEFNSYYRPFISMIVASCKLRSHDISEVVQLVMIRLWKSLPKFNYDPQVGNFRGWLTTITYNAVRNYVNSKAYKQSSLNNLEESHVPISNFEEMISESELDKIAEREWGIYICELAWNNIKESFESNIQEIYPLLLNEVSPDDIAEKLDIKRNTVYVYKKRLNKKLFAEIRRLNDELN</sequence>
<reference evidence="7 8" key="1">
    <citation type="submission" date="2023-02" db="EMBL/GenBank/DDBJ databases">
        <title>Genome sequence of Lentisphaera profundi SAORIC-696.</title>
        <authorList>
            <person name="Kim e."/>
            <person name="Cho J.-C."/>
            <person name="Choi A."/>
            <person name="Kang I."/>
        </authorList>
    </citation>
    <scope>NUCLEOTIDE SEQUENCE [LARGE SCALE GENOMIC DNA]</scope>
    <source>
        <strain evidence="7 8">SAORIC-696</strain>
    </source>
</reference>
<dbReference type="PANTHER" id="PTHR43133:SF8">
    <property type="entry name" value="RNA POLYMERASE SIGMA FACTOR HI_1459-RELATED"/>
    <property type="match status" value="1"/>
</dbReference>
<evidence type="ECO:0000259" key="6">
    <source>
        <dbReference type="Pfam" id="PF06056"/>
    </source>
</evidence>
<keyword evidence="3" id="KW-0238">DNA-binding</keyword>
<dbReference type="Proteomes" id="UP001214250">
    <property type="component" value="Chromosome 1"/>
</dbReference>
<feature type="domain" description="Terminase ATPase subunit N-terminal" evidence="6">
    <location>
        <begin position="163"/>
        <end position="195"/>
    </location>
</feature>
<dbReference type="InterPro" id="IPR014284">
    <property type="entry name" value="RNA_pol_sigma-70_dom"/>
</dbReference>
<dbReference type="InterPro" id="IPR039425">
    <property type="entry name" value="RNA_pol_sigma-70-like"/>
</dbReference>
<dbReference type="RefSeq" id="WP_274150535.1">
    <property type="nucleotide sequence ID" value="NZ_CP117811.1"/>
</dbReference>
<evidence type="ECO:0000256" key="2">
    <source>
        <dbReference type="ARBA" id="ARBA00023082"/>
    </source>
</evidence>
<evidence type="ECO:0000313" key="7">
    <source>
        <dbReference type="EMBL" id="WDE96470.1"/>
    </source>
</evidence>
<dbReference type="InterPro" id="IPR007627">
    <property type="entry name" value="RNA_pol_sigma70_r2"/>
</dbReference>
<dbReference type="EMBL" id="CP117811">
    <property type="protein sequence ID" value="WDE96470.1"/>
    <property type="molecule type" value="Genomic_DNA"/>
</dbReference>
<keyword evidence="1" id="KW-0805">Transcription regulation</keyword>